<feature type="region of interest" description="Disordered" evidence="1">
    <location>
        <begin position="72"/>
        <end position="100"/>
    </location>
</feature>
<dbReference type="Proteomes" id="UP000054721">
    <property type="component" value="Unassembled WGS sequence"/>
</dbReference>
<name>A0A0V1L575_9BILA</name>
<organism evidence="2 3">
    <name type="scientific">Trichinella nativa</name>
    <dbReference type="NCBI Taxonomy" id="6335"/>
    <lineage>
        <taxon>Eukaryota</taxon>
        <taxon>Metazoa</taxon>
        <taxon>Ecdysozoa</taxon>
        <taxon>Nematoda</taxon>
        <taxon>Enoplea</taxon>
        <taxon>Dorylaimia</taxon>
        <taxon>Trichinellida</taxon>
        <taxon>Trichinellidae</taxon>
        <taxon>Trichinella</taxon>
    </lineage>
</organism>
<comment type="caution">
    <text evidence="2">The sequence shown here is derived from an EMBL/GenBank/DDBJ whole genome shotgun (WGS) entry which is preliminary data.</text>
</comment>
<gene>
    <name evidence="2" type="ORF">T02_5536</name>
</gene>
<dbReference type="AlphaFoldDB" id="A0A0V1L575"/>
<protein>
    <submittedName>
        <fullName evidence="2">Uncharacterized protein</fullName>
    </submittedName>
</protein>
<evidence type="ECO:0000313" key="2">
    <source>
        <dbReference type="EMBL" id="KRZ54697.1"/>
    </source>
</evidence>
<reference evidence="2 3" key="1">
    <citation type="submission" date="2015-05" db="EMBL/GenBank/DDBJ databases">
        <title>Evolution of Trichinella species and genotypes.</title>
        <authorList>
            <person name="Korhonen P.K."/>
            <person name="Edoardo P."/>
            <person name="Giuseppe L.R."/>
            <person name="Gasser R.B."/>
        </authorList>
    </citation>
    <scope>NUCLEOTIDE SEQUENCE [LARGE SCALE GENOMIC DNA]</scope>
    <source>
        <strain evidence="2">ISS10</strain>
    </source>
</reference>
<accession>A0A0V1L575</accession>
<evidence type="ECO:0000256" key="1">
    <source>
        <dbReference type="SAM" id="MobiDB-lite"/>
    </source>
</evidence>
<sequence>MFRTEQHRLSRCDLARGWWLNVAGRTRTIPAYRRPDRYLGVWRPRPGSKRPLWRLRMTVCTPDNGCLRHCASRRSRNTMKKPPDGRARQTTTARSKKPKA</sequence>
<dbReference type="OrthoDB" id="5931884at2759"/>
<keyword evidence="3" id="KW-1185">Reference proteome</keyword>
<evidence type="ECO:0000313" key="3">
    <source>
        <dbReference type="Proteomes" id="UP000054721"/>
    </source>
</evidence>
<dbReference type="EMBL" id="JYDW01000132">
    <property type="protein sequence ID" value="KRZ54697.1"/>
    <property type="molecule type" value="Genomic_DNA"/>
</dbReference>
<proteinExistence type="predicted"/>